<proteinExistence type="predicted"/>
<reference evidence="4 5" key="1">
    <citation type="journal article" date="2020" name="Nat. Food">
        <title>A phased Vanilla planifolia genome enables genetic improvement of flavour and production.</title>
        <authorList>
            <person name="Hasing T."/>
            <person name="Tang H."/>
            <person name="Brym M."/>
            <person name="Khazi F."/>
            <person name="Huang T."/>
            <person name="Chambers A.H."/>
        </authorList>
    </citation>
    <scope>NUCLEOTIDE SEQUENCE [LARGE SCALE GENOMIC DNA]</scope>
    <source>
        <tissue evidence="3">Leaf</tissue>
    </source>
</reference>
<feature type="region of interest" description="Disordered" evidence="1">
    <location>
        <begin position="114"/>
        <end position="133"/>
    </location>
</feature>
<sequence length="195" mass="21585">MWQLGDFKGILVKKVWKERERERKRVEGRQNSELSELNLFMMPPRGDRGLAGEAALAGGISKEDGRLHFHWLRTEAVAKSREWRDSAGLLRPPQRNPLRPRSSDASAKDLFRADSPGAEEGWDLQGSSPIWADPATIGRLTSPETDDLGETGCKGPRLRGRQHAFRVGGFQGGETERDRGICYVGGGGGEKMMGD</sequence>
<feature type="compositionally biased region" description="Low complexity" evidence="1">
    <location>
        <begin position="89"/>
        <end position="100"/>
    </location>
</feature>
<evidence type="ECO:0000313" key="2">
    <source>
        <dbReference type="EMBL" id="KAG0461335.1"/>
    </source>
</evidence>
<protein>
    <submittedName>
        <fullName evidence="3">Uncharacterized protein</fullName>
    </submittedName>
</protein>
<comment type="caution">
    <text evidence="3">The sequence shown here is derived from an EMBL/GenBank/DDBJ whole genome shotgun (WGS) entry which is preliminary data.</text>
</comment>
<organism evidence="3 5">
    <name type="scientific">Vanilla planifolia</name>
    <name type="common">Vanilla</name>
    <dbReference type="NCBI Taxonomy" id="51239"/>
    <lineage>
        <taxon>Eukaryota</taxon>
        <taxon>Viridiplantae</taxon>
        <taxon>Streptophyta</taxon>
        <taxon>Embryophyta</taxon>
        <taxon>Tracheophyta</taxon>
        <taxon>Spermatophyta</taxon>
        <taxon>Magnoliopsida</taxon>
        <taxon>Liliopsida</taxon>
        <taxon>Asparagales</taxon>
        <taxon>Orchidaceae</taxon>
        <taxon>Vanilloideae</taxon>
        <taxon>Vanilleae</taxon>
        <taxon>Vanilla</taxon>
    </lineage>
</organism>
<feature type="region of interest" description="Disordered" evidence="1">
    <location>
        <begin position="87"/>
        <end position="108"/>
    </location>
</feature>
<dbReference type="Proteomes" id="UP000636800">
    <property type="component" value="Chromosome 11"/>
</dbReference>
<evidence type="ECO:0000313" key="3">
    <source>
        <dbReference type="EMBL" id="KAG0462868.1"/>
    </source>
</evidence>
<gene>
    <name evidence="3" type="ORF">HPP92_021344</name>
    <name evidence="2" type="ORF">HPP92_021632</name>
</gene>
<name>A0A835Q1D5_VANPL</name>
<dbReference type="Proteomes" id="UP000639772">
    <property type="component" value="Chromosome 11"/>
</dbReference>
<feature type="region of interest" description="Disordered" evidence="1">
    <location>
        <begin position="139"/>
        <end position="160"/>
    </location>
</feature>
<evidence type="ECO:0000313" key="5">
    <source>
        <dbReference type="Proteomes" id="UP000639772"/>
    </source>
</evidence>
<dbReference type="EMBL" id="JADCNM010000011">
    <property type="protein sequence ID" value="KAG0462868.1"/>
    <property type="molecule type" value="Genomic_DNA"/>
</dbReference>
<dbReference type="AlphaFoldDB" id="A0A835Q1D5"/>
<accession>A0A835Q1D5</accession>
<dbReference type="EMBL" id="JADCNL010000011">
    <property type="protein sequence ID" value="KAG0461335.1"/>
    <property type="molecule type" value="Genomic_DNA"/>
</dbReference>
<keyword evidence="4" id="KW-1185">Reference proteome</keyword>
<evidence type="ECO:0000256" key="1">
    <source>
        <dbReference type="SAM" id="MobiDB-lite"/>
    </source>
</evidence>
<evidence type="ECO:0000313" key="4">
    <source>
        <dbReference type="Proteomes" id="UP000636800"/>
    </source>
</evidence>